<dbReference type="AlphaFoldDB" id="A0A7K1LK46"/>
<sequence>MPADHEPTAGRHRFTGHIAGVGTAGGTRMVLGAWSRTPHGPFADVMVAHPDGTRELIAPDQWVADFVSATYTFDRIRIAPVRVDAGDSPPGASPGARWSVRAGPLDWTFDVGSRRPLGWALRGIPRKLGTSLAFARVTDRVAPWILPGVRTLGTAGNGRTEWYAATDLHAIRDSVGSWAGRTLGAMTPVDPAPDFGFGSTPREPSLTSLTSTVVVP</sequence>
<protein>
    <submittedName>
        <fullName evidence="2">Uncharacterized protein</fullName>
    </submittedName>
</protein>
<reference evidence="2 3" key="1">
    <citation type="submission" date="2019-12" db="EMBL/GenBank/DDBJ databases">
        <authorList>
            <person name="Li J."/>
            <person name="Shi Y."/>
            <person name="Xu G."/>
            <person name="Xiao D."/>
            <person name="Ran X."/>
        </authorList>
    </citation>
    <scope>NUCLEOTIDE SEQUENCE [LARGE SCALE GENOMIC DNA]</scope>
    <source>
        <strain evidence="2 3">JCM 15915</strain>
    </source>
</reference>
<gene>
    <name evidence="2" type="ORF">GMA10_10005</name>
</gene>
<evidence type="ECO:0000313" key="3">
    <source>
        <dbReference type="Proteomes" id="UP000462152"/>
    </source>
</evidence>
<feature type="region of interest" description="Disordered" evidence="1">
    <location>
        <begin position="194"/>
        <end position="216"/>
    </location>
</feature>
<name>A0A7K1LK46_9MICC</name>
<evidence type="ECO:0000313" key="2">
    <source>
        <dbReference type="EMBL" id="MUN55539.1"/>
    </source>
</evidence>
<organism evidence="2 3">
    <name type="scientific">Rothia koreensis</name>
    <dbReference type="NCBI Taxonomy" id="592378"/>
    <lineage>
        <taxon>Bacteria</taxon>
        <taxon>Bacillati</taxon>
        <taxon>Actinomycetota</taxon>
        <taxon>Actinomycetes</taxon>
        <taxon>Micrococcales</taxon>
        <taxon>Micrococcaceae</taxon>
        <taxon>Rothia</taxon>
    </lineage>
</organism>
<comment type="caution">
    <text evidence="2">The sequence shown here is derived from an EMBL/GenBank/DDBJ whole genome shotgun (WGS) entry which is preliminary data.</text>
</comment>
<keyword evidence="3" id="KW-1185">Reference proteome</keyword>
<proteinExistence type="predicted"/>
<feature type="compositionally biased region" description="Polar residues" evidence="1">
    <location>
        <begin position="205"/>
        <end position="216"/>
    </location>
</feature>
<dbReference type="RefSeq" id="WP_129315278.1">
    <property type="nucleotide sequence ID" value="NZ_NOIQ01000005.1"/>
</dbReference>
<dbReference type="Proteomes" id="UP000462152">
    <property type="component" value="Unassembled WGS sequence"/>
</dbReference>
<accession>A0A7K1LK46</accession>
<dbReference type="EMBL" id="WOGT01000006">
    <property type="protein sequence ID" value="MUN55539.1"/>
    <property type="molecule type" value="Genomic_DNA"/>
</dbReference>
<evidence type="ECO:0000256" key="1">
    <source>
        <dbReference type="SAM" id="MobiDB-lite"/>
    </source>
</evidence>
<dbReference type="OrthoDB" id="3571220at2"/>